<evidence type="ECO:0000256" key="4">
    <source>
        <dbReference type="ARBA" id="ARBA00019595"/>
    </source>
</evidence>
<comment type="caution">
    <text evidence="6">The sequence shown here is derived from an EMBL/GenBank/DDBJ whole genome shotgun (WGS) entry which is preliminary data.</text>
</comment>
<evidence type="ECO:0000256" key="3">
    <source>
        <dbReference type="ARBA" id="ARBA00012098"/>
    </source>
</evidence>
<comment type="similarity">
    <text evidence="5">Belongs to the dTDP-4-dehydrorhamnose 3,5-epimerase family.</text>
</comment>
<dbReference type="SUPFAM" id="SSF51182">
    <property type="entry name" value="RmlC-like cupins"/>
    <property type="match status" value="1"/>
</dbReference>
<dbReference type="InterPro" id="IPR014710">
    <property type="entry name" value="RmlC-like_jellyroll"/>
</dbReference>
<dbReference type="GO" id="GO:0008830">
    <property type="term" value="F:dTDP-4-dehydrorhamnose 3,5-epimerase activity"/>
    <property type="evidence" value="ECO:0007669"/>
    <property type="project" value="UniProtKB-EC"/>
</dbReference>
<dbReference type="Pfam" id="PF00908">
    <property type="entry name" value="dTDP_sugar_isom"/>
    <property type="match status" value="1"/>
</dbReference>
<comment type="subunit">
    <text evidence="5">Homodimer.</text>
</comment>
<dbReference type="Gene3D" id="2.60.120.10">
    <property type="entry name" value="Jelly Rolls"/>
    <property type="match status" value="1"/>
</dbReference>
<sequence>MKFTEAQLPGVVIIEPDVYEDERGWFMESFNQKRFEEGLQSLGQPIPKPFVQDNQSCSKKGVLRGLHYQLEPFAQGKLVSVSQGAAFDVAVDLRTGSPTFGKWLGIELNATNKKMLWIPAGFAHGFLALEAGTLFSYKTTNFYSKISERSICWQDDCIGIEWPELESYFINEKDRSAPLLSRADLS</sequence>
<comment type="function">
    <text evidence="2 5">Catalyzes the epimerization of the C3' and C5'positions of dTDP-6-deoxy-D-xylo-4-hexulose, forming dTDP-6-deoxy-L-lyxo-4-hexulose.</text>
</comment>
<dbReference type="InterPro" id="IPR011051">
    <property type="entry name" value="RmlC_Cupin_sf"/>
</dbReference>
<dbReference type="NCBIfam" id="TIGR01221">
    <property type="entry name" value="rmlC"/>
    <property type="match status" value="1"/>
</dbReference>
<protein>
    <recommendedName>
        <fullName evidence="4 5">dTDP-4-dehydrorhamnose 3,5-epimerase</fullName>
        <ecNumber evidence="3 5">5.1.3.13</ecNumber>
    </recommendedName>
    <alternativeName>
        <fullName evidence="5">Thymidine diphospho-4-keto-rhamnose 3,5-epimerase</fullName>
    </alternativeName>
</protein>
<dbReference type="PANTHER" id="PTHR21047">
    <property type="entry name" value="DTDP-6-DEOXY-D-GLUCOSE-3,5 EPIMERASE"/>
    <property type="match status" value="1"/>
</dbReference>
<dbReference type="EMBL" id="JBINXB010000021">
    <property type="protein sequence ID" value="MFH6567270.1"/>
    <property type="molecule type" value="Genomic_DNA"/>
</dbReference>
<dbReference type="Proteomes" id="UP001609821">
    <property type="component" value="Unassembled WGS sequence"/>
</dbReference>
<evidence type="ECO:0000256" key="5">
    <source>
        <dbReference type="RuleBase" id="RU364069"/>
    </source>
</evidence>
<reference evidence="6 7" key="1">
    <citation type="submission" date="2024-10" db="EMBL/GenBank/DDBJ databases">
        <title>Aeromonas and Pseudomonas from the Cagarras Archipelago, Rio de Janeiro, Brazil.</title>
        <authorList>
            <person name="Canellas A.L.B."/>
            <person name="Laport M.S."/>
        </authorList>
    </citation>
    <scope>NUCLEOTIDE SEQUENCE [LARGE SCALE GENOMIC DNA]</scope>
    <source>
        <strain evidence="6 7">CPF-4</strain>
    </source>
</reference>
<dbReference type="InterPro" id="IPR000888">
    <property type="entry name" value="RmlC-like"/>
</dbReference>
<comment type="pathway">
    <text evidence="5">Carbohydrate biosynthesis; dTDP-L-rhamnose biosynthesis.</text>
</comment>
<evidence type="ECO:0000313" key="6">
    <source>
        <dbReference type="EMBL" id="MFH6567270.1"/>
    </source>
</evidence>
<name>A0ABW7M035_9PSED</name>
<proteinExistence type="inferred from homology"/>
<evidence type="ECO:0000256" key="1">
    <source>
        <dbReference type="ARBA" id="ARBA00001298"/>
    </source>
</evidence>
<keyword evidence="5 6" id="KW-0413">Isomerase</keyword>
<keyword evidence="7" id="KW-1185">Reference proteome</keyword>
<dbReference type="EC" id="5.1.3.13" evidence="3 5"/>
<organism evidence="6 7">
    <name type="scientific">Pseudomonas kulmbachensis</name>
    <dbReference type="NCBI Taxonomy" id="3043408"/>
    <lineage>
        <taxon>Bacteria</taxon>
        <taxon>Pseudomonadati</taxon>
        <taxon>Pseudomonadota</taxon>
        <taxon>Gammaproteobacteria</taxon>
        <taxon>Pseudomonadales</taxon>
        <taxon>Pseudomonadaceae</taxon>
        <taxon>Pseudomonas</taxon>
    </lineage>
</organism>
<comment type="catalytic activity">
    <reaction evidence="1 5">
        <text>dTDP-4-dehydro-6-deoxy-alpha-D-glucose = dTDP-4-dehydro-beta-L-rhamnose</text>
        <dbReference type="Rhea" id="RHEA:16969"/>
        <dbReference type="ChEBI" id="CHEBI:57649"/>
        <dbReference type="ChEBI" id="CHEBI:62830"/>
        <dbReference type="EC" id="5.1.3.13"/>
    </reaction>
</comment>
<gene>
    <name evidence="6" type="primary">rfbC</name>
    <name evidence="6" type="ORF">ACHMWK_15010</name>
</gene>
<dbReference type="CDD" id="cd00438">
    <property type="entry name" value="cupin_RmlC"/>
    <property type="match status" value="1"/>
</dbReference>
<dbReference type="PANTHER" id="PTHR21047:SF2">
    <property type="entry name" value="THYMIDINE DIPHOSPHO-4-KETO-RHAMNOSE 3,5-EPIMERASE"/>
    <property type="match status" value="1"/>
</dbReference>
<dbReference type="RefSeq" id="WP_395247212.1">
    <property type="nucleotide sequence ID" value="NZ_JBINXA010000041.1"/>
</dbReference>
<evidence type="ECO:0000313" key="7">
    <source>
        <dbReference type="Proteomes" id="UP001609821"/>
    </source>
</evidence>
<accession>A0ABW7M035</accession>
<evidence type="ECO:0000256" key="2">
    <source>
        <dbReference type="ARBA" id="ARBA00001997"/>
    </source>
</evidence>